<dbReference type="Gene3D" id="2.60.40.1250">
    <property type="entry name" value="Thiol:disulfide interchange protein DsbD, N-terminal domain"/>
    <property type="match status" value="1"/>
</dbReference>
<feature type="transmembrane region" description="Helical" evidence="8">
    <location>
        <begin position="261"/>
        <end position="284"/>
    </location>
</feature>
<evidence type="ECO:0000313" key="12">
    <source>
        <dbReference type="Proteomes" id="UP001238179"/>
    </source>
</evidence>
<feature type="transmembrane region" description="Helical" evidence="8">
    <location>
        <begin position="343"/>
        <end position="364"/>
    </location>
</feature>
<evidence type="ECO:0000259" key="10">
    <source>
        <dbReference type="PROSITE" id="PS51352"/>
    </source>
</evidence>
<sequence length="576" mass="60338">MPFRRILTFLALAGAMAIQASAFDPETDVSVAYEKGAVVITAPKGAHIKKSFTEVTLASKPGSLKAGPLPRADAKDELNEDIYHGAVRIPVAGSGLKGEVALDVQYQPCTEGAGGNCFPPTTRRLKVAAAEIPALKESVPAPKAVAPEVEPAPAPELKAAPPQAPPPPAPAPAEPRRGFLISLIVVFLAGMGASLTPCVYPMIPITMAIIGAKRGDGGGRLKGFSLSMALVLGMAVTYTALGVVAARSGATFGAFAQKPAFLVPVSVLFAAFSLSLFGAFELALPQGLQNRLQGGGPRKGYLGAFFMGLVLGPLAAPCVGPIIGTVLVGIAQQGDAVRGGIQLFTFAIGMGVLFLVVGTFSAALPRSGDWLTRFKYVMGLVVLGFAAWNVRLVVPEWASFLMWTVTALAGAAVFGAFEPGEGLTGQIRKGFAIFLVALAVLLGFRAVETGLDLKLLPAPAAAAAEKAPGAWGTDYEKALAQAKAEGKLVLLDTFAVWCAQCKELDEKTWPDPQVAAWIKDNAVPVKIDADKVRPDLARSLRIRSFPTVVLLDGDGREVRRSLGFRTPADMLTWLRH</sequence>
<feature type="compositionally biased region" description="Low complexity" evidence="7">
    <location>
        <begin position="143"/>
        <end position="161"/>
    </location>
</feature>
<gene>
    <name evidence="11" type="ORF">METEAL_13100</name>
</gene>
<feature type="transmembrane region" description="Helical" evidence="8">
    <location>
        <begin position="400"/>
        <end position="417"/>
    </location>
</feature>
<evidence type="ECO:0000256" key="2">
    <source>
        <dbReference type="ARBA" id="ARBA00022475"/>
    </source>
</evidence>
<reference evidence="12" key="1">
    <citation type="journal article" date="2023" name="Int. J. Syst. Evol. Microbiol.">
        <title>Mesoterricola silvestris gen. nov., sp. nov., Mesoterricola sediminis sp. nov., Geothrix oryzae sp. nov., Geothrix edaphica sp. nov., Geothrix rubra sp. nov., and Geothrix limicola sp. nov., six novel members of Acidobacteriota isolated from soils.</title>
        <authorList>
            <person name="Itoh H."/>
            <person name="Sugisawa Y."/>
            <person name="Mise K."/>
            <person name="Xu Z."/>
            <person name="Kuniyasu M."/>
            <person name="Ushijima N."/>
            <person name="Kawano K."/>
            <person name="Kobayashi E."/>
            <person name="Shiratori Y."/>
            <person name="Masuda Y."/>
            <person name="Senoo K."/>
        </authorList>
    </citation>
    <scope>NUCLEOTIDE SEQUENCE [LARGE SCALE GENOMIC DNA]</scope>
    <source>
        <strain evidence="12">W79</strain>
    </source>
</reference>
<protein>
    <submittedName>
        <fullName evidence="11">Thiol:disulfide interchange protein DsbD</fullName>
    </submittedName>
</protein>
<evidence type="ECO:0000256" key="9">
    <source>
        <dbReference type="SAM" id="SignalP"/>
    </source>
</evidence>
<organism evidence="11 12">
    <name type="scientific">Mesoterricola silvestris</name>
    <dbReference type="NCBI Taxonomy" id="2927979"/>
    <lineage>
        <taxon>Bacteria</taxon>
        <taxon>Pseudomonadati</taxon>
        <taxon>Acidobacteriota</taxon>
        <taxon>Holophagae</taxon>
        <taxon>Holophagales</taxon>
        <taxon>Holophagaceae</taxon>
        <taxon>Mesoterricola</taxon>
    </lineage>
</organism>
<dbReference type="Pfam" id="PF13899">
    <property type="entry name" value="Thioredoxin_7"/>
    <property type="match status" value="1"/>
</dbReference>
<dbReference type="InterPro" id="IPR036249">
    <property type="entry name" value="Thioredoxin-like_sf"/>
</dbReference>
<feature type="signal peptide" evidence="9">
    <location>
        <begin position="1"/>
        <end position="22"/>
    </location>
</feature>
<feature type="region of interest" description="Disordered" evidence="7">
    <location>
        <begin position="143"/>
        <end position="172"/>
    </location>
</feature>
<dbReference type="Proteomes" id="UP001238179">
    <property type="component" value="Chromosome"/>
</dbReference>
<dbReference type="Gene3D" id="3.40.30.10">
    <property type="entry name" value="Glutaredoxin"/>
    <property type="match status" value="1"/>
</dbReference>
<proteinExistence type="predicted"/>
<keyword evidence="9" id="KW-0732">Signal</keyword>
<keyword evidence="4" id="KW-0201">Cytochrome c-type biogenesis</keyword>
<feature type="chain" id="PRO_5041395723" evidence="9">
    <location>
        <begin position="23"/>
        <end position="576"/>
    </location>
</feature>
<dbReference type="PANTHER" id="PTHR32234:SF0">
    <property type="entry name" value="THIOL:DISULFIDE INTERCHANGE PROTEIN DSBD"/>
    <property type="match status" value="1"/>
</dbReference>
<evidence type="ECO:0000256" key="7">
    <source>
        <dbReference type="SAM" id="MobiDB-lite"/>
    </source>
</evidence>
<evidence type="ECO:0000256" key="4">
    <source>
        <dbReference type="ARBA" id="ARBA00022748"/>
    </source>
</evidence>
<dbReference type="RefSeq" id="WP_316415043.1">
    <property type="nucleotide sequence ID" value="NZ_AP027080.1"/>
</dbReference>
<dbReference type="GO" id="GO:0045454">
    <property type="term" value="P:cell redox homeostasis"/>
    <property type="evidence" value="ECO:0007669"/>
    <property type="project" value="TreeGrafter"/>
</dbReference>
<dbReference type="AlphaFoldDB" id="A0AA48GUP7"/>
<dbReference type="PROSITE" id="PS51352">
    <property type="entry name" value="THIOREDOXIN_2"/>
    <property type="match status" value="1"/>
</dbReference>
<name>A0AA48GUP7_9BACT</name>
<feature type="transmembrane region" description="Helical" evidence="8">
    <location>
        <begin position="305"/>
        <end position="331"/>
    </location>
</feature>
<dbReference type="EMBL" id="AP027080">
    <property type="protein sequence ID" value="BDU72136.1"/>
    <property type="molecule type" value="Genomic_DNA"/>
</dbReference>
<feature type="transmembrane region" description="Helical" evidence="8">
    <location>
        <begin position="376"/>
        <end position="394"/>
    </location>
</feature>
<evidence type="ECO:0000256" key="6">
    <source>
        <dbReference type="ARBA" id="ARBA00023136"/>
    </source>
</evidence>
<keyword evidence="12" id="KW-1185">Reference proteome</keyword>
<dbReference type="KEGG" id="msil:METEAL_13100"/>
<evidence type="ECO:0000256" key="3">
    <source>
        <dbReference type="ARBA" id="ARBA00022692"/>
    </source>
</evidence>
<feature type="compositionally biased region" description="Pro residues" evidence="7">
    <location>
        <begin position="162"/>
        <end position="172"/>
    </location>
</feature>
<evidence type="ECO:0000256" key="1">
    <source>
        <dbReference type="ARBA" id="ARBA00004651"/>
    </source>
</evidence>
<keyword evidence="5 8" id="KW-1133">Transmembrane helix</keyword>
<feature type="transmembrane region" description="Helical" evidence="8">
    <location>
        <begin position="224"/>
        <end position="246"/>
    </location>
</feature>
<evidence type="ECO:0000313" key="11">
    <source>
        <dbReference type="EMBL" id="BDU72136.1"/>
    </source>
</evidence>
<dbReference type="SUPFAM" id="SSF74863">
    <property type="entry name" value="Thiol:disulfide interchange protein DsbD, N-terminal domain (DsbD-alpha)"/>
    <property type="match status" value="1"/>
</dbReference>
<evidence type="ECO:0000256" key="8">
    <source>
        <dbReference type="SAM" id="Phobius"/>
    </source>
</evidence>
<accession>A0AA48GUP7</accession>
<dbReference type="SUPFAM" id="SSF52833">
    <property type="entry name" value="Thioredoxin-like"/>
    <property type="match status" value="1"/>
</dbReference>
<dbReference type="GO" id="GO:0015035">
    <property type="term" value="F:protein-disulfide reductase activity"/>
    <property type="evidence" value="ECO:0007669"/>
    <property type="project" value="TreeGrafter"/>
</dbReference>
<evidence type="ECO:0000256" key="5">
    <source>
        <dbReference type="ARBA" id="ARBA00022989"/>
    </source>
</evidence>
<dbReference type="GO" id="GO:0005886">
    <property type="term" value="C:plasma membrane"/>
    <property type="evidence" value="ECO:0007669"/>
    <property type="project" value="UniProtKB-SubCell"/>
</dbReference>
<comment type="subcellular location">
    <subcellularLocation>
        <location evidence="1">Cell membrane</location>
        <topology evidence="1">Multi-pass membrane protein</topology>
    </subcellularLocation>
</comment>
<keyword evidence="3 8" id="KW-0812">Transmembrane</keyword>
<dbReference type="InterPro" id="IPR036929">
    <property type="entry name" value="DsbDN_sf"/>
</dbReference>
<feature type="domain" description="Thioredoxin" evidence="10">
    <location>
        <begin position="452"/>
        <end position="576"/>
    </location>
</feature>
<feature type="transmembrane region" description="Helical" evidence="8">
    <location>
        <begin position="179"/>
        <end position="203"/>
    </location>
</feature>
<dbReference type="InterPro" id="IPR003834">
    <property type="entry name" value="Cyt_c_assmbl_TM_dom"/>
</dbReference>
<dbReference type="Pfam" id="PF02683">
    <property type="entry name" value="DsbD_TM"/>
    <property type="match status" value="1"/>
</dbReference>
<keyword evidence="6 8" id="KW-0472">Membrane</keyword>
<dbReference type="InterPro" id="IPR013766">
    <property type="entry name" value="Thioredoxin_domain"/>
</dbReference>
<dbReference type="PANTHER" id="PTHR32234">
    <property type="entry name" value="THIOL:DISULFIDE INTERCHANGE PROTEIN DSBD"/>
    <property type="match status" value="1"/>
</dbReference>
<dbReference type="GO" id="GO:0017004">
    <property type="term" value="P:cytochrome complex assembly"/>
    <property type="evidence" value="ECO:0007669"/>
    <property type="project" value="UniProtKB-KW"/>
</dbReference>
<keyword evidence="2" id="KW-1003">Cell membrane</keyword>
<feature type="transmembrane region" description="Helical" evidence="8">
    <location>
        <begin position="429"/>
        <end position="447"/>
    </location>
</feature>